<keyword evidence="9" id="KW-1185">Reference proteome</keyword>
<dbReference type="Pfam" id="PF13190">
    <property type="entry name" value="PDGLE"/>
    <property type="match status" value="1"/>
</dbReference>
<name>A0ABY6HMC7_9ARCH</name>
<evidence type="ECO:0000259" key="7">
    <source>
        <dbReference type="Pfam" id="PF13190"/>
    </source>
</evidence>
<comment type="subcellular location">
    <subcellularLocation>
        <location evidence="1">Cell membrane</location>
    </subcellularLocation>
</comment>
<proteinExistence type="predicted"/>
<keyword evidence="2" id="KW-1003">Cell membrane</keyword>
<evidence type="ECO:0000313" key="8">
    <source>
        <dbReference type="EMBL" id="UYP44666.1"/>
    </source>
</evidence>
<evidence type="ECO:0000256" key="1">
    <source>
        <dbReference type="ARBA" id="ARBA00004236"/>
    </source>
</evidence>
<keyword evidence="4 6" id="KW-1133">Transmembrane helix</keyword>
<accession>A0ABY6HMC7</accession>
<protein>
    <recommendedName>
        <fullName evidence="7">PDGLE domain-containing protein</fullName>
    </recommendedName>
</protein>
<evidence type="ECO:0000256" key="6">
    <source>
        <dbReference type="SAM" id="Phobius"/>
    </source>
</evidence>
<feature type="transmembrane region" description="Helical" evidence="6">
    <location>
        <begin position="74"/>
        <end position="94"/>
    </location>
</feature>
<feature type="transmembrane region" description="Helical" evidence="6">
    <location>
        <begin position="7"/>
        <end position="29"/>
    </location>
</feature>
<keyword evidence="5 6" id="KW-0472">Membrane</keyword>
<keyword evidence="3 6" id="KW-0812">Transmembrane</keyword>
<gene>
    <name evidence="8" type="ORF">NEF87_000951</name>
</gene>
<sequence>MKKQSKFVLITFGITMVVLAAFLWSPIFLAGPDGLEKSLFDIVGDDEWEPDTNMEYDGAPLPDYEFIGTENGYFHTWIVGLIGSVLTFVAIFTLTKIITYKKKKSPSMQTTNIVQKV</sequence>
<reference evidence="8" key="1">
    <citation type="submission" date="2022-09" db="EMBL/GenBank/DDBJ databases">
        <title>Actin cytoskeleton and complex cell architecture in an #Asgard archaeon.</title>
        <authorList>
            <person name="Ponce Toledo R.I."/>
            <person name="Schleper C."/>
            <person name="Rodrigues Oliveira T."/>
            <person name="Wollweber F."/>
            <person name="Xu J."/>
            <person name="Rittmann S."/>
            <person name="Klingl A."/>
            <person name="Pilhofer M."/>
        </authorList>
    </citation>
    <scope>NUCLEOTIDE SEQUENCE</scope>
    <source>
        <strain evidence="8">B-35</strain>
    </source>
</reference>
<dbReference type="InterPro" id="IPR025937">
    <property type="entry name" value="PDGLE_dom"/>
</dbReference>
<organism evidence="8 9">
    <name type="scientific">Candidatus Lokiarchaeum ossiferum</name>
    <dbReference type="NCBI Taxonomy" id="2951803"/>
    <lineage>
        <taxon>Archaea</taxon>
        <taxon>Promethearchaeati</taxon>
        <taxon>Promethearchaeota</taxon>
        <taxon>Promethearchaeia</taxon>
        <taxon>Promethearchaeales</taxon>
        <taxon>Promethearchaeaceae</taxon>
        <taxon>Candidatus Lokiarchaeum</taxon>
    </lineage>
</organism>
<dbReference type="Proteomes" id="UP001208689">
    <property type="component" value="Chromosome"/>
</dbReference>
<evidence type="ECO:0000256" key="3">
    <source>
        <dbReference type="ARBA" id="ARBA00022692"/>
    </source>
</evidence>
<evidence type="ECO:0000256" key="2">
    <source>
        <dbReference type="ARBA" id="ARBA00022475"/>
    </source>
</evidence>
<evidence type="ECO:0000256" key="4">
    <source>
        <dbReference type="ARBA" id="ARBA00022989"/>
    </source>
</evidence>
<feature type="domain" description="PDGLE" evidence="7">
    <location>
        <begin position="10"/>
        <end position="98"/>
    </location>
</feature>
<evidence type="ECO:0000256" key="5">
    <source>
        <dbReference type="ARBA" id="ARBA00023136"/>
    </source>
</evidence>
<dbReference type="EMBL" id="CP104013">
    <property type="protein sequence ID" value="UYP44666.1"/>
    <property type="molecule type" value="Genomic_DNA"/>
</dbReference>
<evidence type="ECO:0000313" key="9">
    <source>
        <dbReference type="Proteomes" id="UP001208689"/>
    </source>
</evidence>